<organism evidence="2 3">
    <name type="scientific">Leishmania martiniquensis</name>
    <dbReference type="NCBI Taxonomy" id="1580590"/>
    <lineage>
        <taxon>Eukaryota</taxon>
        <taxon>Discoba</taxon>
        <taxon>Euglenozoa</taxon>
        <taxon>Kinetoplastea</taxon>
        <taxon>Metakinetoplastina</taxon>
        <taxon>Trypanosomatida</taxon>
        <taxon>Trypanosomatidae</taxon>
        <taxon>Leishmaniinae</taxon>
        <taxon>Leishmania</taxon>
    </lineage>
</organism>
<keyword evidence="3" id="KW-1185">Reference proteome</keyword>
<feature type="compositionally biased region" description="Basic and acidic residues" evidence="1">
    <location>
        <begin position="431"/>
        <end position="442"/>
    </location>
</feature>
<reference evidence="3" key="2">
    <citation type="journal article" date="2021" name="Sci. Data">
        <title>Chromosome-scale genome sequencing, assembly and annotation of six genomes from subfamily Leishmaniinae.</title>
        <authorList>
            <person name="Almutairi H."/>
            <person name="Urbaniak M.D."/>
            <person name="Bates M.D."/>
            <person name="Jariyapan N."/>
            <person name="Kwakye-Nuako G."/>
            <person name="Thomaz Soccol V."/>
            <person name="Al-Salem W.S."/>
            <person name="Dillon R.J."/>
            <person name="Bates P.A."/>
            <person name="Gatherer D."/>
        </authorList>
    </citation>
    <scope>NUCLEOTIDE SEQUENCE [LARGE SCALE GENOMIC DNA]</scope>
</reference>
<feature type="compositionally biased region" description="Polar residues" evidence="1">
    <location>
        <begin position="1148"/>
        <end position="1160"/>
    </location>
</feature>
<dbReference type="GeneID" id="92517333"/>
<gene>
    <name evidence="2" type="ORF">LSCM1_07451</name>
</gene>
<feature type="compositionally biased region" description="Basic and acidic residues" evidence="1">
    <location>
        <begin position="129"/>
        <end position="138"/>
    </location>
</feature>
<evidence type="ECO:0000313" key="2">
    <source>
        <dbReference type="EMBL" id="KAG5487496.1"/>
    </source>
</evidence>
<comment type="caution">
    <text evidence="2">The sequence shown here is derived from an EMBL/GenBank/DDBJ whole genome shotgun (WGS) entry which is preliminary data.</text>
</comment>
<protein>
    <submittedName>
        <fullName evidence="2">Uncharacterized protein</fullName>
    </submittedName>
</protein>
<accession>A0A836HZZ0</accession>
<feature type="region of interest" description="Disordered" evidence="1">
    <location>
        <begin position="589"/>
        <end position="680"/>
    </location>
</feature>
<feature type="region of interest" description="Disordered" evidence="1">
    <location>
        <begin position="416"/>
        <end position="442"/>
    </location>
</feature>
<feature type="compositionally biased region" description="Low complexity" evidence="1">
    <location>
        <begin position="1094"/>
        <end position="1113"/>
    </location>
</feature>
<feature type="region of interest" description="Disordered" evidence="1">
    <location>
        <begin position="771"/>
        <end position="798"/>
    </location>
</feature>
<dbReference type="OrthoDB" id="266153at2759"/>
<proteinExistence type="predicted"/>
<reference evidence="3" key="1">
    <citation type="journal article" date="2021" name="Microbiol. Resour. Announc.">
        <title>LGAAP: Leishmaniinae Genome Assembly and Annotation Pipeline.</title>
        <authorList>
            <person name="Almutairi H."/>
            <person name="Urbaniak M.D."/>
            <person name="Bates M.D."/>
            <person name="Jariyapan N."/>
            <person name="Kwakye-Nuako G."/>
            <person name="Thomaz-Soccol V."/>
            <person name="Al-Salem W.S."/>
            <person name="Dillon R.J."/>
            <person name="Bates P.A."/>
            <person name="Gatherer D."/>
        </authorList>
    </citation>
    <scope>NUCLEOTIDE SEQUENCE [LARGE SCALE GENOMIC DNA]</scope>
</reference>
<feature type="region of interest" description="Disordered" evidence="1">
    <location>
        <begin position="263"/>
        <end position="295"/>
    </location>
</feature>
<feature type="region of interest" description="Disordered" evidence="1">
    <location>
        <begin position="858"/>
        <end position="901"/>
    </location>
</feature>
<evidence type="ECO:0000256" key="1">
    <source>
        <dbReference type="SAM" id="MobiDB-lite"/>
    </source>
</evidence>
<dbReference type="EMBL" id="JAFEUZ010000004">
    <property type="protein sequence ID" value="KAG5487496.1"/>
    <property type="molecule type" value="Genomic_DNA"/>
</dbReference>
<feature type="region of interest" description="Disordered" evidence="1">
    <location>
        <begin position="962"/>
        <end position="1018"/>
    </location>
</feature>
<dbReference type="KEGG" id="lmat:92517333"/>
<feature type="region of interest" description="Disordered" evidence="1">
    <location>
        <begin position="1094"/>
        <end position="1189"/>
    </location>
</feature>
<name>A0A836HZZ0_9TRYP</name>
<sequence>MDGVQNGSDVHDGRASSAEEEHVIQASTYALWEQLYAPARVPLTLERLLYLRLSAKGDGESNDAEGRRYGTNDLQWAEALFGEIDAQPGASTLSASMVPSTTFATVTRAPAAPSRGATSVAKAMTEPLHENGEAEEKPQQAWRESLPGHASSVAAQPTPQCTAADVEHASVSMPLSRPRALPDSPLSRGPGWKADTAAPVQVPPQLEQRHQQPLTSSAKAAEATLQHVTQTCVNALSATTAGGEHAPEQRRAATTIPYCGTFMAPAPESSPPPAQCHSGGSHDVRSSGGGGDDSGAILLRPCRGRAMSAASPPDLVLPASTSDVPLPSATPLSLVSAASAFDTPAAQAVGMRKETAVPLSLDRDDSDDHTDRNEEALLRDDTWWTKAACTAQALSAHTSPTLAATVRVGKEDHLGGAGSDADCSLPSESSACRDDDAEGRSAIDDEEKHARESCGAWEHGATTTAPVPPQHQYLHRSLRGTEPSVEGGPGYGGDGPNGDDDVGFLSLTTAPAGVPEPRRSRHVGGICAAPLTPSLGPVGMLKDAMTAPAISVLPGSLQVNEEDKFHIDSPTRRAIAAGVSTPLSPVEGLNGLVLTPSPPQQMPLPLQHRRPRQPSQQGEGHSHLLPVTESPSRSLPPPPSCGSTPHVQECCPRASQTPPTPAGLLAAAMPPPASPAKLADSSAGTIHSLCAADTAPLVIRQTKREAMAAMPSIPQEGRTSAVATVNVNGTAPRNGTVLESPVGASLSAGAAKDSLVKSDGGQEAPVAVAVEEERVSSDEADEGGDAEVSASMGPLSRRWPPLALPTHCGGSALADGMPEGHGGCVSSTKKAAGGNDGEAVRAANGASVSVAAAPVTRFTTTPSPLPHPSHGSLGSAPHEAEHQQRQQKPLPEETAARRSVSSMDFRWADEVDDVLRRQQLRLRSLQAARAATPAGGDGCRSPSTSGCCPVGGPRCCAPLSQDGRSAPVSQDGNGAVQARRHGGSEAPSSVSPQPQDPRAYAYPKGARMMGPGGRGAGAVAPCTNGSGIVTELRDVVSPSHRADRSKELASLNVSRSGEGGAAGALASASASPPPTAQLRQPTLAAVAAAIAADDAPALRTGRQHQPQQPSPQHAGAKRLRESRERDDDSSDPVRTLRSPAPPSVSVPDGTTKTKTKSNCSGDAPSVDPPRRRQRLRGGAADKATSGALLSASPANVFALPRTVSPRPGASVAAAPPTQAAPLPLLRSRIVNGANPPASAAQAPKSAKGRVLCAGATSPAVTAATQPPRANVSTRTYKRAPSLVPLRKRKEE</sequence>
<feature type="region of interest" description="Disordered" evidence="1">
    <location>
        <begin position="129"/>
        <end position="197"/>
    </location>
</feature>
<evidence type="ECO:0000313" key="3">
    <source>
        <dbReference type="Proteomes" id="UP000673552"/>
    </source>
</evidence>
<feature type="region of interest" description="Disordered" evidence="1">
    <location>
        <begin position="1259"/>
        <end position="1291"/>
    </location>
</feature>
<feature type="compositionally biased region" description="Basic and acidic residues" evidence="1">
    <location>
        <begin position="878"/>
        <end position="896"/>
    </location>
</feature>
<feature type="region of interest" description="Disordered" evidence="1">
    <location>
        <begin position="1031"/>
        <end position="1082"/>
    </location>
</feature>
<dbReference type="RefSeq" id="XP_067181428.1">
    <property type="nucleotide sequence ID" value="XM_067324821.1"/>
</dbReference>
<dbReference type="Proteomes" id="UP000673552">
    <property type="component" value="Unassembled WGS sequence"/>
</dbReference>